<dbReference type="SMART" id="SM00086">
    <property type="entry name" value="PAC"/>
    <property type="match status" value="1"/>
</dbReference>
<dbReference type="FunFam" id="2.60.120.10:FF:000014">
    <property type="entry name" value="Potassium voltage-gated channel, subfamily H (Eag-related), member 4"/>
    <property type="match status" value="1"/>
</dbReference>
<feature type="transmembrane region" description="Helical" evidence="23">
    <location>
        <begin position="449"/>
        <end position="469"/>
    </location>
</feature>
<dbReference type="CDD" id="cd00038">
    <property type="entry name" value="CAP_ED"/>
    <property type="match status" value="1"/>
</dbReference>
<feature type="region of interest" description="Disordered" evidence="22">
    <location>
        <begin position="921"/>
        <end position="975"/>
    </location>
</feature>
<feature type="domain" description="PAC" evidence="26">
    <location>
        <begin position="270"/>
        <end position="322"/>
    </location>
</feature>
<dbReference type="Gene3D" id="1.10.1200.260">
    <property type="match status" value="1"/>
</dbReference>
<evidence type="ECO:0000256" key="8">
    <source>
        <dbReference type="ARBA" id="ARBA00022958"/>
    </source>
</evidence>
<feature type="region of interest" description="Disordered" evidence="22">
    <location>
        <begin position="996"/>
        <end position="1031"/>
    </location>
</feature>
<comment type="subunit">
    <text evidence="2">The potassium channel is probably composed of a homo- or heterotetrameric complex of pore-forming alpha subunits that can associate with modulating beta subunits.</text>
</comment>
<evidence type="ECO:0000256" key="23">
    <source>
        <dbReference type="SAM" id="Phobius"/>
    </source>
</evidence>
<feature type="region of interest" description="Disordered" evidence="22">
    <location>
        <begin position="1081"/>
        <end position="1168"/>
    </location>
</feature>
<dbReference type="InterPro" id="IPR003950">
    <property type="entry name" value="K_chnl_volt-dep_ELK"/>
</dbReference>
<keyword evidence="6" id="KW-0631">Potassium channel</keyword>
<comment type="catalytic activity">
    <reaction evidence="14">
        <text>K(+)(in) = K(+)(out)</text>
        <dbReference type="Rhea" id="RHEA:29463"/>
        <dbReference type="ChEBI" id="CHEBI:29103"/>
    </reaction>
</comment>
<keyword evidence="13" id="KW-0407">Ion channel</keyword>
<comment type="subcellular location">
    <subcellularLocation>
        <location evidence="1">Membrane</location>
        <topology evidence="1">Multi-pass membrane protein</topology>
    </subcellularLocation>
</comment>
<dbReference type="Gene3D" id="1.10.287.70">
    <property type="match status" value="1"/>
</dbReference>
<protein>
    <recommendedName>
        <fullName evidence="17">Voltage-gated delayed rectifier potassium channel KCNH4</fullName>
    </recommendedName>
    <alternativeName>
        <fullName evidence="21">Brain-specific eag-like channel 2</fullName>
    </alternativeName>
    <alternativeName>
        <fullName evidence="19">Ether-a-go-go-like potassium channel 1</fullName>
    </alternativeName>
    <alternativeName>
        <fullName evidence="18">Potassium voltage-gated channel subfamily H member 4</fullName>
    </alternativeName>
    <alternativeName>
        <fullName evidence="20">Voltage-gated potassium channel subunit Kv12.3</fullName>
    </alternativeName>
</protein>
<evidence type="ECO:0000256" key="6">
    <source>
        <dbReference type="ARBA" id="ARBA00022826"/>
    </source>
</evidence>
<dbReference type="Proteomes" id="UP001497482">
    <property type="component" value="Chromosome 22"/>
</dbReference>
<dbReference type="PROSITE" id="PS50042">
    <property type="entry name" value="CNMP_BINDING_3"/>
    <property type="match status" value="1"/>
</dbReference>
<gene>
    <name evidence="27" type="ORF">KC01_LOCUS26823</name>
</gene>
<dbReference type="InterPro" id="IPR050818">
    <property type="entry name" value="KCNH_animal-type"/>
</dbReference>
<dbReference type="GO" id="GO:0034702">
    <property type="term" value="C:monoatomic ion channel complex"/>
    <property type="evidence" value="ECO:0007669"/>
    <property type="project" value="UniProtKB-KW"/>
</dbReference>
<dbReference type="FunFam" id="1.10.1200.260:FF:000002">
    <property type="entry name" value="Potassium voltage-gated channel subfamily H member 8"/>
    <property type="match status" value="1"/>
</dbReference>
<dbReference type="InterPro" id="IPR001610">
    <property type="entry name" value="PAC"/>
</dbReference>
<dbReference type="PROSITE" id="PS50112">
    <property type="entry name" value="PAS"/>
    <property type="match status" value="1"/>
</dbReference>
<evidence type="ECO:0000259" key="24">
    <source>
        <dbReference type="PROSITE" id="PS50042"/>
    </source>
</evidence>
<feature type="transmembrane region" description="Helical" evidence="23">
    <location>
        <begin position="538"/>
        <end position="564"/>
    </location>
</feature>
<dbReference type="GO" id="GO:0042391">
    <property type="term" value="P:regulation of membrane potential"/>
    <property type="evidence" value="ECO:0007669"/>
    <property type="project" value="TreeGrafter"/>
</dbReference>
<name>A0AAV2LDB9_KNICA</name>
<feature type="region of interest" description="Disordered" evidence="22">
    <location>
        <begin position="157"/>
        <end position="176"/>
    </location>
</feature>
<keyword evidence="9 23" id="KW-1133">Transmembrane helix</keyword>
<evidence type="ECO:0000259" key="25">
    <source>
        <dbReference type="PROSITE" id="PS50112"/>
    </source>
</evidence>
<dbReference type="NCBIfam" id="TIGR00229">
    <property type="entry name" value="sensory_box"/>
    <property type="match status" value="1"/>
</dbReference>
<dbReference type="Pfam" id="PF00520">
    <property type="entry name" value="Ion_trans"/>
    <property type="match status" value="1"/>
</dbReference>
<dbReference type="FunFam" id="3.30.450.20:FF:000001">
    <property type="entry name" value="Potassium voltage-gated channel subfamily H member 7"/>
    <property type="match status" value="1"/>
</dbReference>
<feature type="domain" description="Cyclic nucleotide-binding" evidence="24">
    <location>
        <begin position="778"/>
        <end position="895"/>
    </location>
</feature>
<feature type="transmembrane region" description="Helical" evidence="23">
    <location>
        <begin position="489"/>
        <end position="517"/>
    </location>
</feature>
<dbReference type="Pfam" id="PF13426">
    <property type="entry name" value="PAS_9"/>
    <property type="match status" value="1"/>
</dbReference>
<keyword evidence="11 23" id="KW-0472">Membrane</keyword>
<evidence type="ECO:0000256" key="19">
    <source>
        <dbReference type="ARBA" id="ARBA00076367"/>
    </source>
</evidence>
<evidence type="ECO:0000256" key="16">
    <source>
        <dbReference type="ARBA" id="ARBA00061598"/>
    </source>
</evidence>
<sequence length="1212" mass="134341">MVHAEFQRITNLNLQNSFYAGLDVYTNRLMTLFRQKASKNGKTADALASILKVHDEQIQHDVHTRRTTVLHCLPAFLREEISGVFITSEEDAEVPDLSTSPVAILSKVHFGDRPVNYGNQVSVVLEAVESRVSRLGALLQGLGGSAPGSFLPGFVTTTAENHGSERGRERRGSTRSRMPVMRGLIAPQNTFLDTIATRFDGTHSNFVLGNAQVQSLHPIVYCSDGFCELTGFARGELMQKSCMCHFLYGSETSDSLTAQMQTALDERKEFKTEIILYKKSGCKFWCLLDIVPIKNEKSEVVLFLVSHKDITENINHGNESETDEETGLQIHRVDQPSGFSAERRRSRAVLYQLSGHLQKQDKTKSKLKINNSVLTANANPIPEYKVADVQKSRFILLHYGAFKAGWDWLILLATFYVAITVPYNVCFIADEIREGRVVSARNPPTVSDILVEILFIIDIVLNFRTTFVSTSGQVVYDPRSICIHYVTSWLFVDLIAALPFDLLYAFNISVNFGVHLLKTVRLLRLLRLLQKLDRYSQYSAVVLTLLMSTFALLAHWMACVWYFIGRSEIETNSASSWDIGWLHELAKRLGTPYFSLLGMADPEPTLSAAVSNSSQWNSSGLPPPVRPRVRPLGSGVTLSGGPSVRSSYVTSLYFALSSLTSVGFGNVSANTDSEKIFSICTMLIGALMHAVVFGNVTAIIQRMYSRRSLYQTRTKDLKDFIRVHRLPKALEQRVMECFQTTWSVNNGIDVSELLKDFPDELRADIAMHLNKELLQLSLFESASRGCLRSLSLIIKTSFCAPGEFLIRQGDALQAIYFVCSGSMEVLKDNTVLAILGRGDLIGSDCLTQEEVIKTNACVKALTYCDLQYISLKGLKEVLSLYPDYAQRFLSEIQHDLTYNLREGRSSQEDSESNGGIAKKLASITEDEEGSSSEGSPRKPLGGSRMGPCPLRSPMRSPLLTPRVLRPGECSPRPSTLQIPAVSFTCPPPQLSPRFVDGGENFNSTPKFDFSPSTSYSFPPSPDTSPADPQAADTMRTISKLKNEMSALSRQVTSVRQELQEVTSLLRPLLLNPSMVLAPPIANITPPPSHQSSHSVSPAPLYLSTSIPHSREEQNSTYLTRKSNHSSTQDLTQSFLVSPVRKSSRSSAPSSLTSSPNERNVHKANSSSNPTLSLLIDLDAADTPAISWSGHPDPFSNSHETQFRLIDEERPTI</sequence>
<feature type="transmembrane region" description="Helical" evidence="23">
    <location>
        <begin position="676"/>
        <end position="700"/>
    </location>
</feature>
<comment type="similarity">
    <text evidence="16">Belongs to the potassium channel family. H (Eag) (TC 1.A.1.20) subfamily. Kv12.3/KCNH4 sub-subfamily.</text>
</comment>
<dbReference type="InterPro" id="IPR018490">
    <property type="entry name" value="cNMP-bd_dom_sf"/>
</dbReference>
<reference evidence="27 28" key="1">
    <citation type="submission" date="2024-04" db="EMBL/GenBank/DDBJ databases">
        <authorList>
            <person name="Waldvogel A.-M."/>
            <person name="Schoenle A."/>
        </authorList>
    </citation>
    <scope>NUCLEOTIDE SEQUENCE [LARGE SCALE GENOMIC DNA]</scope>
</reference>
<dbReference type="PRINTS" id="PR01465">
    <property type="entry name" value="ELKCHANNEL"/>
</dbReference>
<feature type="compositionally biased region" description="Low complexity" evidence="22">
    <location>
        <begin position="1089"/>
        <end position="1099"/>
    </location>
</feature>
<evidence type="ECO:0000256" key="11">
    <source>
        <dbReference type="ARBA" id="ARBA00023136"/>
    </source>
</evidence>
<evidence type="ECO:0000256" key="17">
    <source>
        <dbReference type="ARBA" id="ARBA00074373"/>
    </source>
</evidence>
<evidence type="ECO:0000259" key="26">
    <source>
        <dbReference type="PROSITE" id="PS50113"/>
    </source>
</evidence>
<evidence type="ECO:0000256" key="1">
    <source>
        <dbReference type="ARBA" id="ARBA00004141"/>
    </source>
</evidence>
<dbReference type="InterPro" id="IPR005821">
    <property type="entry name" value="Ion_trans_dom"/>
</dbReference>
<keyword evidence="7" id="KW-0851">Voltage-gated channel</keyword>
<dbReference type="Pfam" id="PF00027">
    <property type="entry name" value="cNMP_binding"/>
    <property type="match status" value="1"/>
</dbReference>
<organism evidence="27 28">
    <name type="scientific">Knipowitschia caucasica</name>
    <name type="common">Caucasian dwarf goby</name>
    <name type="synonym">Pomatoschistus caucasicus</name>
    <dbReference type="NCBI Taxonomy" id="637954"/>
    <lineage>
        <taxon>Eukaryota</taxon>
        <taxon>Metazoa</taxon>
        <taxon>Chordata</taxon>
        <taxon>Craniata</taxon>
        <taxon>Vertebrata</taxon>
        <taxon>Euteleostomi</taxon>
        <taxon>Actinopterygii</taxon>
        <taxon>Neopterygii</taxon>
        <taxon>Teleostei</taxon>
        <taxon>Neoteleostei</taxon>
        <taxon>Acanthomorphata</taxon>
        <taxon>Gobiaria</taxon>
        <taxon>Gobiiformes</taxon>
        <taxon>Gobioidei</taxon>
        <taxon>Gobiidae</taxon>
        <taxon>Gobiinae</taxon>
        <taxon>Knipowitschia</taxon>
    </lineage>
</organism>
<dbReference type="SMART" id="SM00100">
    <property type="entry name" value="cNMP"/>
    <property type="match status" value="1"/>
</dbReference>
<dbReference type="EMBL" id="OZ035844">
    <property type="protein sequence ID" value="CAL1598443.1"/>
    <property type="molecule type" value="Genomic_DNA"/>
</dbReference>
<dbReference type="PANTHER" id="PTHR10217">
    <property type="entry name" value="VOLTAGE AND LIGAND GATED POTASSIUM CHANNEL"/>
    <property type="match status" value="1"/>
</dbReference>
<dbReference type="SUPFAM" id="SSF51206">
    <property type="entry name" value="cAMP-binding domain-like"/>
    <property type="match status" value="1"/>
</dbReference>
<dbReference type="InterPro" id="IPR000595">
    <property type="entry name" value="cNMP-bd_dom"/>
</dbReference>
<keyword evidence="12" id="KW-0325">Glycoprotein</keyword>
<dbReference type="GO" id="GO:0005249">
    <property type="term" value="F:voltage-gated potassium channel activity"/>
    <property type="evidence" value="ECO:0007669"/>
    <property type="project" value="InterPro"/>
</dbReference>
<dbReference type="Gene3D" id="3.30.450.20">
    <property type="entry name" value="PAS domain"/>
    <property type="match status" value="1"/>
</dbReference>
<feature type="domain" description="PAS" evidence="25">
    <location>
        <begin position="219"/>
        <end position="267"/>
    </location>
</feature>
<evidence type="ECO:0000256" key="4">
    <source>
        <dbReference type="ARBA" id="ARBA00022538"/>
    </source>
</evidence>
<feature type="transmembrane region" description="Helical" evidence="23">
    <location>
        <begin position="408"/>
        <end position="429"/>
    </location>
</feature>
<keyword evidence="3" id="KW-0813">Transport</keyword>
<keyword evidence="4" id="KW-0633">Potassium transport</keyword>
<comment type="function">
    <text evidence="15">Pore-forming (alpha) subunit of a voltage-gated delayed rectifier. Activates at more negative voltages, exhibits fast prepulse-independent activation kinetics and deactivates much more slowly, but shows no inactivation.</text>
</comment>
<keyword evidence="8" id="KW-0630">Potassium</keyword>
<dbReference type="SUPFAM" id="SSF81324">
    <property type="entry name" value="Voltage-gated potassium channels"/>
    <property type="match status" value="1"/>
</dbReference>
<dbReference type="PROSITE" id="PS50113">
    <property type="entry name" value="PAC"/>
    <property type="match status" value="1"/>
</dbReference>
<dbReference type="InterPro" id="IPR003938">
    <property type="entry name" value="K_chnl_volt-dep_EAG/ELK/ERG"/>
</dbReference>
<dbReference type="SUPFAM" id="SSF55785">
    <property type="entry name" value="PYP-like sensor domain (PAS domain)"/>
    <property type="match status" value="1"/>
</dbReference>
<evidence type="ECO:0000256" key="14">
    <source>
        <dbReference type="ARBA" id="ARBA00034430"/>
    </source>
</evidence>
<evidence type="ECO:0000256" key="22">
    <source>
        <dbReference type="SAM" id="MobiDB-lite"/>
    </source>
</evidence>
<evidence type="ECO:0000256" key="20">
    <source>
        <dbReference type="ARBA" id="ARBA00082973"/>
    </source>
</evidence>
<dbReference type="InterPro" id="IPR035965">
    <property type="entry name" value="PAS-like_dom_sf"/>
</dbReference>
<keyword evidence="10" id="KW-0406">Ion transport</keyword>
<dbReference type="Gene3D" id="2.60.120.10">
    <property type="entry name" value="Jelly Rolls"/>
    <property type="match status" value="1"/>
</dbReference>
<dbReference type="InterPro" id="IPR000700">
    <property type="entry name" value="PAS-assoc_C"/>
</dbReference>
<evidence type="ECO:0000313" key="27">
    <source>
        <dbReference type="EMBL" id="CAL1598443.1"/>
    </source>
</evidence>
<dbReference type="CDD" id="cd00130">
    <property type="entry name" value="PAS"/>
    <property type="match status" value="1"/>
</dbReference>
<keyword evidence="5 23" id="KW-0812">Transmembrane</keyword>
<feature type="compositionally biased region" description="Polar residues" evidence="22">
    <location>
        <begin position="1114"/>
        <end position="1134"/>
    </location>
</feature>
<dbReference type="AlphaFoldDB" id="A0AAV2LDB9"/>
<dbReference type="PRINTS" id="PR01463">
    <property type="entry name" value="EAGCHANLFMLY"/>
</dbReference>
<feature type="compositionally biased region" description="Basic and acidic residues" evidence="22">
    <location>
        <begin position="162"/>
        <end position="172"/>
    </location>
</feature>
<proteinExistence type="inferred from homology"/>
<dbReference type="PANTHER" id="PTHR10217:SF641">
    <property type="entry name" value="POTASSIUM VOLTAGE-GATED CHANNEL SUBFAMILY H MEMBER 3 ISOFORM X1"/>
    <property type="match status" value="1"/>
</dbReference>
<accession>A0AAV2LDB9</accession>
<evidence type="ECO:0000256" key="12">
    <source>
        <dbReference type="ARBA" id="ARBA00023180"/>
    </source>
</evidence>
<evidence type="ECO:0000256" key="13">
    <source>
        <dbReference type="ARBA" id="ARBA00023303"/>
    </source>
</evidence>
<evidence type="ECO:0000256" key="18">
    <source>
        <dbReference type="ARBA" id="ARBA00075970"/>
    </source>
</evidence>
<feature type="compositionally biased region" description="Low complexity" evidence="22">
    <location>
        <begin position="1135"/>
        <end position="1154"/>
    </location>
</feature>
<evidence type="ECO:0000256" key="15">
    <source>
        <dbReference type="ARBA" id="ARBA00058898"/>
    </source>
</evidence>
<evidence type="ECO:0000256" key="2">
    <source>
        <dbReference type="ARBA" id="ARBA00011552"/>
    </source>
</evidence>
<evidence type="ECO:0000256" key="9">
    <source>
        <dbReference type="ARBA" id="ARBA00022989"/>
    </source>
</evidence>
<dbReference type="GO" id="GO:0005886">
    <property type="term" value="C:plasma membrane"/>
    <property type="evidence" value="ECO:0007669"/>
    <property type="project" value="TreeGrafter"/>
</dbReference>
<evidence type="ECO:0000256" key="10">
    <source>
        <dbReference type="ARBA" id="ARBA00023065"/>
    </source>
</evidence>
<evidence type="ECO:0000256" key="5">
    <source>
        <dbReference type="ARBA" id="ARBA00022692"/>
    </source>
</evidence>
<evidence type="ECO:0000256" key="7">
    <source>
        <dbReference type="ARBA" id="ARBA00022882"/>
    </source>
</evidence>
<keyword evidence="28" id="KW-1185">Reference proteome</keyword>
<evidence type="ECO:0000256" key="3">
    <source>
        <dbReference type="ARBA" id="ARBA00022448"/>
    </source>
</evidence>
<feature type="compositionally biased region" description="Low complexity" evidence="22">
    <location>
        <begin position="1007"/>
        <end position="1017"/>
    </location>
</feature>
<evidence type="ECO:0000256" key="21">
    <source>
        <dbReference type="ARBA" id="ARBA00083198"/>
    </source>
</evidence>
<dbReference type="InterPro" id="IPR014710">
    <property type="entry name" value="RmlC-like_jellyroll"/>
</dbReference>
<dbReference type="InterPro" id="IPR000014">
    <property type="entry name" value="PAS"/>
</dbReference>
<evidence type="ECO:0000313" key="28">
    <source>
        <dbReference type="Proteomes" id="UP001497482"/>
    </source>
</evidence>